<proteinExistence type="predicted"/>
<dbReference type="Pfam" id="PF08592">
    <property type="entry name" value="Anthrone_oxy"/>
    <property type="match status" value="1"/>
</dbReference>
<dbReference type="InterPro" id="IPR013901">
    <property type="entry name" value="Anthrone_oxy"/>
</dbReference>
<name>A0AA46SIM2_CYTFI</name>
<organism evidence="2 3">
    <name type="scientific">Cytobacillus firmus</name>
    <name type="common">Bacillus firmus</name>
    <dbReference type="NCBI Taxonomy" id="1399"/>
    <lineage>
        <taxon>Bacteria</taxon>
        <taxon>Bacillati</taxon>
        <taxon>Bacillota</taxon>
        <taxon>Bacilli</taxon>
        <taxon>Bacillales</taxon>
        <taxon>Bacillaceae</taxon>
        <taxon>Cytobacillus</taxon>
    </lineage>
</organism>
<feature type="transmembrane region" description="Helical" evidence="1">
    <location>
        <begin position="132"/>
        <end position="149"/>
    </location>
</feature>
<evidence type="ECO:0000256" key="1">
    <source>
        <dbReference type="SAM" id="Phobius"/>
    </source>
</evidence>
<reference evidence="2" key="1">
    <citation type="submission" date="2022-10" db="EMBL/GenBank/DDBJ databases">
        <title>Mechanism of multi-heavy metal repair in Cytobacillus Firmus M7.</title>
        <authorList>
            <person name="Li X."/>
            <person name="Yu C."/>
        </authorList>
    </citation>
    <scope>NUCLEOTIDE SEQUENCE</scope>
    <source>
        <strain evidence="2">M7</strain>
    </source>
</reference>
<keyword evidence="1" id="KW-0472">Membrane</keyword>
<gene>
    <name evidence="2" type="ORF">OD459_23775</name>
</gene>
<evidence type="ECO:0000313" key="3">
    <source>
        <dbReference type="Proteomes" id="UP001163104"/>
    </source>
</evidence>
<dbReference type="Proteomes" id="UP001163104">
    <property type="component" value="Chromosome"/>
</dbReference>
<dbReference type="AlphaFoldDB" id="A0AA46SIM2"/>
<protein>
    <submittedName>
        <fullName evidence="2">DUF1772 domain-containing protein</fullName>
    </submittedName>
</protein>
<dbReference type="RefSeq" id="WP_222499620.1">
    <property type="nucleotide sequence ID" value="NZ_CP107027.1"/>
</dbReference>
<accession>A0AA46SIM2</accession>
<evidence type="ECO:0000313" key="2">
    <source>
        <dbReference type="EMBL" id="UYG95167.1"/>
    </source>
</evidence>
<sequence length="150" mass="17074">MDFLGFITLLIAGFTACAEFASYALVHPVIRHLPQKQHIFFEQASLKTYGRIMPILMPVSVILTLSFAVFTKELGTIELASRFSSAGMFILATIITIRYNVPINKAIKQWDGDNPPAAWKDIRKRWMFFQSIRSWLLLIGFVLLCFSVTI</sequence>
<feature type="transmembrane region" description="Helical" evidence="1">
    <location>
        <begin position="51"/>
        <end position="71"/>
    </location>
</feature>
<feature type="transmembrane region" description="Helical" evidence="1">
    <location>
        <begin position="83"/>
        <end position="101"/>
    </location>
</feature>
<keyword evidence="1" id="KW-1133">Transmembrane helix</keyword>
<feature type="transmembrane region" description="Helical" evidence="1">
    <location>
        <begin position="6"/>
        <end position="30"/>
    </location>
</feature>
<keyword evidence="1" id="KW-0812">Transmembrane</keyword>
<dbReference type="EMBL" id="CP107027">
    <property type="protein sequence ID" value="UYG95167.1"/>
    <property type="molecule type" value="Genomic_DNA"/>
</dbReference>